<comment type="caution">
    <text evidence="1">The sequence shown here is derived from an EMBL/GenBank/DDBJ whole genome shotgun (WGS) entry which is preliminary data.</text>
</comment>
<organism evidence="1">
    <name type="scientific">marine sediment metagenome</name>
    <dbReference type="NCBI Taxonomy" id="412755"/>
    <lineage>
        <taxon>unclassified sequences</taxon>
        <taxon>metagenomes</taxon>
        <taxon>ecological metagenomes</taxon>
    </lineage>
</organism>
<dbReference type="AlphaFoldDB" id="X1PHY3"/>
<feature type="non-terminal residue" evidence="1">
    <location>
        <position position="32"/>
    </location>
</feature>
<dbReference type="EMBL" id="BARV01024923">
    <property type="protein sequence ID" value="GAI38660.1"/>
    <property type="molecule type" value="Genomic_DNA"/>
</dbReference>
<accession>X1PHY3</accession>
<proteinExistence type="predicted"/>
<evidence type="ECO:0000313" key="1">
    <source>
        <dbReference type="EMBL" id="GAI38660.1"/>
    </source>
</evidence>
<name>X1PHY3_9ZZZZ</name>
<reference evidence="1" key="1">
    <citation type="journal article" date="2014" name="Front. Microbiol.">
        <title>High frequency of phylogenetically diverse reductive dehalogenase-homologous genes in deep subseafloor sedimentary metagenomes.</title>
        <authorList>
            <person name="Kawai M."/>
            <person name="Futagami T."/>
            <person name="Toyoda A."/>
            <person name="Takaki Y."/>
            <person name="Nishi S."/>
            <person name="Hori S."/>
            <person name="Arai W."/>
            <person name="Tsubouchi T."/>
            <person name="Morono Y."/>
            <person name="Uchiyama I."/>
            <person name="Ito T."/>
            <person name="Fujiyama A."/>
            <person name="Inagaki F."/>
            <person name="Takami H."/>
        </authorList>
    </citation>
    <scope>NUCLEOTIDE SEQUENCE</scope>
    <source>
        <strain evidence="1">Expedition CK06-06</strain>
    </source>
</reference>
<protein>
    <submittedName>
        <fullName evidence="1">Uncharacterized protein</fullName>
    </submittedName>
</protein>
<gene>
    <name evidence="1" type="ORF">S06H3_40582</name>
</gene>
<sequence>MTERGQLAMTGSEGLKVTIGIANSLGYPVGGC</sequence>